<evidence type="ECO:0000256" key="4">
    <source>
        <dbReference type="ARBA" id="ARBA00022737"/>
    </source>
</evidence>
<evidence type="ECO:0000313" key="12">
    <source>
        <dbReference type="Proteomes" id="UP000023152"/>
    </source>
</evidence>
<dbReference type="GO" id="GO:0005737">
    <property type="term" value="C:cytoplasm"/>
    <property type="evidence" value="ECO:0007669"/>
    <property type="project" value="UniProtKB-ARBA"/>
</dbReference>
<keyword evidence="5" id="KW-0547">Nucleotide-binding</keyword>
<keyword evidence="6" id="KW-0418">Kinase</keyword>
<evidence type="ECO:0000256" key="6">
    <source>
        <dbReference type="ARBA" id="ARBA00022777"/>
    </source>
</evidence>
<dbReference type="PANTHER" id="PTHR22983:SF6">
    <property type="entry name" value="SERINE_THREONINE-PROTEIN KINASE 36"/>
    <property type="match status" value="1"/>
</dbReference>
<dbReference type="GO" id="GO:0005524">
    <property type="term" value="F:ATP binding"/>
    <property type="evidence" value="ECO:0007669"/>
    <property type="project" value="UniProtKB-KW"/>
</dbReference>
<dbReference type="SMART" id="SM00185">
    <property type="entry name" value="ARM"/>
    <property type="match status" value="4"/>
</dbReference>
<dbReference type="EMBL" id="ASPP01006947">
    <property type="protein sequence ID" value="ETO27959.1"/>
    <property type="molecule type" value="Genomic_DNA"/>
</dbReference>
<keyword evidence="10" id="KW-0812">Transmembrane</keyword>
<dbReference type="Pfam" id="PF00514">
    <property type="entry name" value="Arm"/>
    <property type="match status" value="1"/>
</dbReference>
<dbReference type="InterPro" id="IPR011989">
    <property type="entry name" value="ARM-like"/>
</dbReference>
<protein>
    <recommendedName>
        <fullName evidence="1">non-specific serine/threonine protein kinase</fullName>
        <ecNumber evidence="1">2.7.11.1</ecNumber>
    </recommendedName>
</protein>
<dbReference type="Proteomes" id="UP000023152">
    <property type="component" value="Unassembled WGS sequence"/>
</dbReference>
<keyword evidence="12" id="KW-1185">Reference proteome</keyword>
<comment type="catalytic activity">
    <reaction evidence="9">
        <text>L-seryl-[protein] + ATP = O-phospho-L-seryl-[protein] + ADP + H(+)</text>
        <dbReference type="Rhea" id="RHEA:17989"/>
        <dbReference type="Rhea" id="RHEA-COMP:9863"/>
        <dbReference type="Rhea" id="RHEA-COMP:11604"/>
        <dbReference type="ChEBI" id="CHEBI:15378"/>
        <dbReference type="ChEBI" id="CHEBI:29999"/>
        <dbReference type="ChEBI" id="CHEBI:30616"/>
        <dbReference type="ChEBI" id="CHEBI:83421"/>
        <dbReference type="ChEBI" id="CHEBI:456216"/>
        <dbReference type="EC" id="2.7.11.1"/>
    </reaction>
</comment>
<dbReference type="PANTHER" id="PTHR22983">
    <property type="entry name" value="PROTEIN KINASE RELATED"/>
    <property type="match status" value="1"/>
</dbReference>
<evidence type="ECO:0000256" key="2">
    <source>
        <dbReference type="ARBA" id="ARBA00022527"/>
    </source>
</evidence>
<organism evidence="11 12">
    <name type="scientific">Reticulomyxa filosa</name>
    <dbReference type="NCBI Taxonomy" id="46433"/>
    <lineage>
        <taxon>Eukaryota</taxon>
        <taxon>Sar</taxon>
        <taxon>Rhizaria</taxon>
        <taxon>Retaria</taxon>
        <taxon>Foraminifera</taxon>
        <taxon>Monothalamids</taxon>
        <taxon>Reticulomyxidae</taxon>
        <taxon>Reticulomyxa</taxon>
    </lineage>
</organism>
<dbReference type="Gene3D" id="1.25.10.10">
    <property type="entry name" value="Leucine-rich Repeat Variant"/>
    <property type="match status" value="1"/>
</dbReference>
<dbReference type="InterPro" id="IPR000225">
    <property type="entry name" value="Armadillo"/>
</dbReference>
<sequence>MYTYQSIVYNIFSAKKKKKLVLFICLYCFVDCVFKALIYRLTCFHQSMAKQFVQWKGLEIVTGQILKNKSQHADDIIVKMLQTISQTARISSDFYPIIEKTGIIELIPNYLKLSSSQQNPEIVAKTCNLVGNLFKHSSHFLSKIQQLVILTFFYLKELLNLLCSHCSHSDPDVRRFACYAIGNMSFHCRDSVMLSQCFRPLSHCLGDQDYKTQENAAGAIGNLIRTPADQILVQQIVDNKIIPSLLKLVLCLLYFVTNKQKLVICYVDILSKFSWRLIIKKCGEEWGSKDELITKYALRVLGKMHTNVRTKALSDRHIPYAPTLLETWSS</sequence>
<evidence type="ECO:0000256" key="1">
    <source>
        <dbReference type="ARBA" id="ARBA00012513"/>
    </source>
</evidence>
<name>X6NQJ4_RETFI</name>
<dbReference type="InterPro" id="IPR000357">
    <property type="entry name" value="HEAT"/>
</dbReference>
<proteinExistence type="predicted"/>
<evidence type="ECO:0000256" key="9">
    <source>
        <dbReference type="ARBA" id="ARBA00048679"/>
    </source>
</evidence>
<comment type="catalytic activity">
    <reaction evidence="8">
        <text>L-threonyl-[protein] + ATP = O-phospho-L-threonyl-[protein] + ADP + H(+)</text>
        <dbReference type="Rhea" id="RHEA:46608"/>
        <dbReference type="Rhea" id="RHEA-COMP:11060"/>
        <dbReference type="Rhea" id="RHEA-COMP:11605"/>
        <dbReference type="ChEBI" id="CHEBI:15378"/>
        <dbReference type="ChEBI" id="CHEBI:30013"/>
        <dbReference type="ChEBI" id="CHEBI:30616"/>
        <dbReference type="ChEBI" id="CHEBI:61977"/>
        <dbReference type="ChEBI" id="CHEBI:456216"/>
        <dbReference type="EC" id="2.7.11.1"/>
    </reaction>
</comment>
<dbReference type="Pfam" id="PF02985">
    <property type="entry name" value="HEAT"/>
    <property type="match status" value="1"/>
</dbReference>
<reference evidence="11 12" key="1">
    <citation type="journal article" date="2013" name="Curr. Biol.">
        <title>The Genome of the Foraminiferan Reticulomyxa filosa.</title>
        <authorList>
            <person name="Glockner G."/>
            <person name="Hulsmann N."/>
            <person name="Schleicher M."/>
            <person name="Noegel A.A."/>
            <person name="Eichinger L."/>
            <person name="Gallinger C."/>
            <person name="Pawlowski J."/>
            <person name="Sierra R."/>
            <person name="Euteneuer U."/>
            <person name="Pillet L."/>
            <person name="Moustafa A."/>
            <person name="Platzer M."/>
            <person name="Groth M."/>
            <person name="Szafranski K."/>
            <person name="Schliwa M."/>
        </authorList>
    </citation>
    <scope>NUCLEOTIDE SEQUENCE [LARGE SCALE GENOMIC DNA]</scope>
</reference>
<keyword evidence="10" id="KW-1133">Transmembrane helix</keyword>
<accession>X6NQJ4</accession>
<feature type="transmembrane region" description="Helical" evidence="10">
    <location>
        <begin position="20"/>
        <end position="41"/>
    </location>
</feature>
<evidence type="ECO:0000256" key="3">
    <source>
        <dbReference type="ARBA" id="ARBA00022679"/>
    </source>
</evidence>
<comment type="caution">
    <text evidence="11">The sequence shown here is derived from an EMBL/GenBank/DDBJ whole genome shotgun (WGS) entry which is preliminary data.</text>
</comment>
<dbReference type="InterPro" id="IPR016024">
    <property type="entry name" value="ARM-type_fold"/>
</dbReference>
<keyword evidence="7" id="KW-0067">ATP-binding</keyword>
<dbReference type="GO" id="GO:0004674">
    <property type="term" value="F:protein serine/threonine kinase activity"/>
    <property type="evidence" value="ECO:0007669"/>
    <property type="project" value="UniProtKB-KW"/>
</dbReference>
<dbReference type="OrthoDB" id="266718at2759"/>
<keyword evidence="4" id="KW-0677">Repeat</keyword>
<gene>
    <name evidence="11" type="ORF">RFI_09180</name>
</gene>
<dbReference type="AlphaFoldDB" id="X6NQJ4"/>
<dbReference type="EC" id="2.7.11.1" evidence="1"/>
<keyword evidence="10" id="KW-0472">Membrane</keyword>
<evidence type="ECO:0000256" key="10">
    <source>
        <dbReference type="SAM" id="Phobius"/>
    </source>
</evidence>
<evidence type="ECO:0000256" key="8">
    <source>
        <dbReference type="ARBA" id="ARBA00047899"/>
    </source>
</evidence>
<keyword evidence="3" id="KW-0808">Transferase</keyword>
<evidence type="ECO:0000256" key="7">
    <source>
        <dbReference type="ARBA" id="ARBA00022840"/>
    </source>
</evidence>
<evidence type="ECO:0000313" key="11">
    <source>
        <dbReference type="EMBL" id="ETO27959.1"/>
    </source>
</evidence>
<keyword evidence="2" id="KW-0723">Serine/threonine-protein kinase</keyword>
<evidence type="ECO:0000256" key="5">
    <source>
        <dbReference type="ARBA" id="ARBA00022741"/>
    </source>
</evidence>
<dbReference type="SUPFAM" id="SSF48371">
    <property type="entry name" value="ARM repeat"/>
    <property type="match status" value="1"/>
</dbReference>